<proteinExistence type="evidence at transcript level"/>
<evidence type="ECO:0000256" key="6">
    <source>
        <dbReference type="ARBA" id="ARBA00022968"/>
    </source>
</evidence>
<dbReference type="EMBL" id="GADI01002529">
    <property type="protein sequence ID" value="JAA71279.1"/>
    <property type="molecule type" value="mRNA"/>
</dbReference>
<name>A0A0K8RL59_IXORI</name>
<dbReference type="GO" id="GO:0016758">
    <property type="term" value="F:hexosyltransferase activity"/>
    <property type="evidence" value="ECO:0007669"/>
    <property type="project" value="InterPro"/>
</dbReference>
<evidence type="ECO:0000256" key="2">
    <source>
        <dbReference type="ARBA" id="ARBA00008661"/>
    </source>
</evidence>
<evidence type="ECO:0000256" key="4">
    <source>
        <dbReference type="ARBA" id="ARBA00022679"/>
    </source>
</evidence>
<evidence type="ECO:0000313" key="11">
    <source>
        <dbReference type="EMBL" id="JAA71279.1"/>
    </source>
</evidence>
<keyword evidence="6 10" id="KW-0735">Signal-anchor</keyword>
<keyword evidence="3 10" id="KW-0328">Glycosyltransferase</keyword>
<keyword evidence="8 10" id="KW-0333">Golgi apparatus</keyword>
<dbReference type="Pfam" id="PF01762">
    <property type="entry name" value="Galactosyl_T"/>
    <property type="match status" value="1"/>
</dbReference>
<dbReference type="PANTHER" id="PTHR11214:SF376">
    <property type="entry name" value="HEXOSYLTRANSFERASE"/>
    <property type="match status" value="1"/>
</dbReference>
<evidence type="ECO:0000256" key="7">
    <source>
        <dbReference type="ARBA" id="ARBA00022989"/>
    </source>
</evidence>
<comment type="similarity">
    <text evidence="2 10">Belongs to the glycosyltransferase 31 family.</text>
</comment>
<evidence type="ECO:0000256" key="10">
    <source>
        <dbReference type="RuleBase" id="RU363063"/>
    </source>
</evidence>
<evidence type="ECO:0000256" key="3">
    <source>
        <dbReference type="ARBA" id="ARBA00022676"/>
    </source>
</evidence>
<dbReference type="Gene3D" id="3.90.550.50">
    <property type="match status" value="1"/>
</dbReference>
<keyword evidence="4 11" id="KW-0808">Transferase</keyword>
<evidence type="ECO:0000256" key="8">
    <source>
        <dbReference type="ARBA" id="ARBA00023034"/>
    </source>
</evidence>
<dbReference type="GO" id="GO:0006493">
    <property type="term" value="P:protein O-linked glycosylation"/>
    <property type="evidence" value="ECO:0007669"/>
    <property type="project" value="TreeGrafter"/>
</dbReference>
<organism evidence="11">
    <name type="scientific">Ixodes ricinus</name>
    <name type="common">Common tick</name>
    <name type="synonym">Acarus ricinus</name>
    <dbReference type="NCBI Taxonomy" id="34613"/>
    <lineage>
        <taxon>Eukaryota</taxon>
        <taxon>Metazoa</taxon>
        <taxon>Ecdysozoa</taxon>
        <taxon>Arthropoda</taxon>
        <taxon>Chelicerata</taxon>
        <taxon>Arachnida</taxon>
        <taxon>Acari</taxon>
        <taxon>Parasitiformes</taxon>
        <taxon>Ixodida</taxon>
        <taxon>Ixodoidea</taxon>
        <taxon>Ixodidae</taxon>
        <taxon>Ixodinae</taxon>
        <taxon>Ixodes</taxon>
    </lineage>
</organism>
<dbReference type="AlphaFoldDB" id="A0A0K8RL59"/>
<dbReference type="EC" id="2.4.1.-" evidence="10"/>
<evidence type="ECO:0000256" key="1">
    <source>
        <dbReference type="ARBA" id="ARBA00004323"/>
    </source>
</evidence>
<dbReference type="GO" id="GO:0000139">
    <property type="term" value="C:Golgi membrane"/>
    <property type="evidence" value="ECO:0007669"/>
    <property type="project" value="UniProtKB-SubCell"/>
</dbReference>
<dbReference type="FunFam" id="3.90.550.50:FF:000073">
    <property type="entry name" value="Hexosyltransferase"/>
    <property type="match status" value="1"/>
</dbReference>
<feature type="transmembrane region" description="Helical" evidence="10">
    <location>
        <begin position="12"/>
        <end position="29"/>
    </location>
</feature>
<protein>
    <recommendedName>
        <fullName evidence="10">Hexosyltransferase</fullName>
        <ecNumber evidence="10">2.4.1.-</ecNumber>
    </recommendedName>
</protein>
<sequence length="359" mass="41436">MAPRRYRIYRGILWFLIAMLATMTYIYTLRRHENRAPPVRYTVQLRNFTNSSSRKVWNPGEVLRTGHEGLPFPVEDTGDLPTAHNTASTCKNRSKYLFFINSTPGNFYHRAIMRSCLSNPILSRYYRWTTVFFVGLSADSATAKQVEEEAAQHGDVVVLPFQDSFRNRTYKFVYGMKWTIENCPSVEYVVKLDDDMAVNVSMAINYLRTHSTSEKLECHCNVYKNALVVRDVKSKWYLPEKTYPKKMFPPYCAGGVGLFKSSALRGLYNASFSLPFHPIDDVYVTGDSSLIAGVKLIEINKLVSFSGYDWSGVTSGKTMFSQLLYPELSELAWRIISESLTRKKRQKRKQRRRFTFTLP</sequence>
<keyword evidence="7 10" id="KW-1133">Transmembrane helix</keyword>
<evidence type="ECO:0000256" key="9">
    <source>
        <dbReference type="ARBA" id="ARBA00023136"/>
    </source>
</evidence>
<reference evidence="11" key="1">
    <citation type="submission" date="2012-12" db="EMBL/GenBank/DDBJ databases">
        <title>Identification and characterization of a phenylalanine ammonia-lyase gene family in Isatis indigotica Fort.</title>
        <authorList>
            <person name="Liu Q."/>
            <person name="Chen J."/>
            <person name="Zhou X."/>
            <person name="Di P."/>
            <person name="Xiao Y."/>
            <person name="Xuan H."/>
            <person name="Zhang L."/>
            <person name="Chen W."/>
        </authorList>
    </citation>
    <scope>NUCLEOTIDE SEQUENCE</scope>
    <source>
        <tissue evidence="11">Salivary gland</tissue>
    </source>
</reference>
<dbReference type="InterPro" id="IPR002659">
    <property type="entry name" value="Glyco_trans_31"/>
</dbReference>
<keyword evidence="5 10" id="KW-0812">Transmembrane</keyword>
<comment type="subcellular location">
    <subcellularLocation>
        <location evidence="1 10">Golgi apparatus membrane</location>
        <topology evidence="1 10">Single-pass type II membrane protein</topology>
    </subcellularLocation>
</comment>
<accession>A0A0K8RL59</accession>
<dbReference type="PANTHER" id="PTHR11214">
    <property type="entry name" value="BETA-1,3-N-ACETYLGLUCOSAMINYLTRANSFERASE"/>
    <property type="match status" value="1"/>
</dbReference>
<keyword evidence="9 10" id="KW-0472">Membrane</keyword>
<evidence type="ECO:0000256" key="5">
    <source>
        <dbReference type="ARBA" id="ARBA00022692"/>
    </source>
</evidence>